<keyword evidence="3" id="KW-1185">Reference proteome</keyword>
<dbReference type="InterPro" id="IPR002347">
    <property type="entry name" value="SDR_fam"/>
</dbReference>
<dbReference type="Gene3D" id="3.40.50.720">
    <property type="entry name" value="NAD(P)-binding Rossmann-like Domain"/>
    <property type="match status" value="1"/>
</dbReference>
<dbReference type="InParanoid" id="A0A1V8TV35"/>
<keyword evidence="1" id="KW-0560">Oxidoreductase</keyword>
<reference evidence="3" key="1">
    <citation type="submission" date="2017-03" db="EMBL/GenBank/DDBJ databases">
        <title>Genomes of endolithic fungi from Antarctica.</title>
        <authorList>
            <person name="Coleine C."/>
            <person name="Masonjones S."/>
            <person name="Stajich J.E."/>
        </authorList>
    </citation>
    <scope>NUCLEOTIDE SEQUENCE [LARGE SCALE GENOMIC DNA]</scope>
    <source>
        <strain evidence="3">CCFEE 5527</strain>
    </source>
</reference>
<dbReference type="Proteomes" id="UP000192596">
    <property type="component" value="Unassembled WGS sequence"/>
</dbReference>
<dbReference type="STRING" id="1507870.A0A1V8TV35"/>
<evidence type="ECO:0000313" key="3">
    <source>
        <dbReference type="Proteomes" id="UP000192596"/>
    </source>
</evidence>
<protein>
    <submittedName>
        <fullName evidence="2">Uncharacterized protein</fullName>
    </submittedName>
</protein>
<dbReference type="SUPFAM" id="SSF51735">
    <property type="entry name" value="NAD(P)-binding Rossmann-fold domains"/>
    <property type="match status" value="1"/>
</dbReference>
<evidence type="ECO:0000256" key="1">
    <source>
        <dbReference type="ARBA" id="ARBA00023002"/>
    </source>
</evidence>
<sequence>MRIAIRAFSTEAPTRNEIPPPFSSLGALASQFDHYCDTLHGTVQINTTRRNISHAYKRSYMSASAVDGGTKCVKAKYASFNNLISLLHAAYREDIRTLTQPTYYSGINSIMVSLSSAISSNKAFLASRTRPLVVVIAGATSGIGRATLLSLCRTHGHNGPGFRVYIPARSKSKAEELVEECRKLCGKGDFRFVEVKDLSLLRDVDTACQTIVASERELAGVQAKLDVLIMTQGVVDFGARKDTIEGLDASQSLLLFSRLRFIHSLSLLFPPAATTSIDPATRIVSVYAAGYESASGMFYPQDLSLRQPGHYSFTNSRASAVHMKTLLFEHLAQKQYPGRTNPLWFKIIYFFAAPFLKLFIATSQEEIGHRIVYIATSGRYAAKHQGDEGEIVMGTDDVKGSGAYASRSNGEVFDVNKHYEKFRREGLGEKIVEYTEEMWREIGEGRKFTG</sequence>
<organism evidence="2 3">
    <name type="scientific">Cryoendolithus antarcticus</name>
    <dbReference type="NCBI Taxonomy" id="1507870"/>
    <lineage>
        <taxon>Eukaryota</taxon>
        <taxon>Fungi</taxon>
        <taxon>Dikarya</taxon>
        <taxon>Ascomycota</taxon>
        <taxon>Pezizomycotina</taxon>
        <taxon>Dothideomycetes</taxon>
        <taxon>Dothideomycetidae</taxon>
        <taxon>Cladosporiales</taxon>
        <taxon>Cladosporiaceae</taxon>
        <taxon>Cryoendolithus</taxon>
    </lineage>
</organism>
<dbReference type="GO" id="GO:0016491">
    <property type="term" value="F:oxidoreductase activity"/>
    <property type="evidence" value="ECO:0007669"/>
    <property type="project" value="UniProtKB-KW"/>
</dbReference>
<name>A0A1V8TV35_9PEZI</name>
<dbReference type="AlphaFoldDB" id="A0A1V8TV35"/>
<dbReference type="EMBL" id="NAJO01000001">
    <property type="protein sequence ID" value="OQO15209.1"/>
    <property type="molecule type" value="Genomic_DNA"/>
</dbReference>
<accession>A0A1V8TV35</accession>
<comment type="caution">
    <text evidence="2">The sequence shown here is derived from an EMBL/GenBank/DDBJ whole genome shotgun (WGS) entry which is preliminary data.</text>
</comment>
<gene>
    <name evidence="2" type="ORF">B0A48_00592</name>
</gene>
<dbReference type="InterPro" id="IPR052228">
    <property type="entry name" value="Sec_Metab_Biosynth_Oxidored"/>
</dbReference>
<dbReference type="InterPro" id="IPR036291">
    <property type="entry name" value="NAD(P)-bd_dom_sf"/>
</dbReference>
<evidence type="ECO:0000313" key="2">
    <source>
        <dbReference type="EMBL" id="OQO15209.1"/>
    </source>
</evidence>
<dbReference type="PRINTS" id="PR00081">
    <property type="entry name" value="GDHRDH"/>
</dbReference>
<dbReference type="FunCoup" id="A0A1V8TV35">
    <property type="interactions" value="32"/>
</dbReference>
<dbReference type="PANTHER" id="PTHR47534:SF3">
    <property type="entry name" value="ALCOHOL DEHYDROGENASE-LIKE C-TERMINAL DOMAIN-CONTAINING PROTEIN"/>
    <property type="match status" value="1"/>
</dbReference>
<dbReference type="PANTHER" id="PTHR47534">
    <property type="entry name" value="YALI0E05731P"/>
    <property type="match status" value="1"/>
</dbReference>
<proteinExistence type="predicted"/>
<dbReference type="OrthoDB" id="2898509at2759"/>